<proteinExistence type="predicted"/>
<accession>A0A381DHE0</accession>
<name>A0A381DHE0_9BACT</name>
<keyword evidence="3" id="KW-1185">Reference proteome</keyword>
<dbReference type="EMBL" id="UFVD01000001">
    <property type="protein sequence ID" value="SUX09910.1"/>
    <property type="molecule type" value="Genomic_DNA"/>
</dbReference>
<gene>
    <name evidence="2" type="ORF">NCTC12475_00255</name>
</gene>
<dbReference type="Proteomes" id="UP000254920">
    <property type="component" value="Unassembled WGS sequence"/>
</dbReference>
<organism evidence="2 3">
    <name type="scientific">Campylobacter sputorum subsp. sputorum</name>
    <dbReference type="NCBI Taxonomy" id="32024"/>
    <lineage>
        <taxon>Bacteria</taxon>
        <taxon>Pseudomonadati</taxon>
        <taxon>Campylobacterota</taxon>
        <taxon>Epsilonproteobacteria</taxon>
        <taxon>Campylobacterales</taxon>
        <taxon>Campylobacteraceae</taxon>
        <taxon>Campylobacter</taxon>
    </lineage>
</organism>
<dbReference type="RefSeq" id="WP_089182528.1">
    <property type="nucleotide sequence ID" value="NZ_UFVD01000001.1"/>
</dbReference>
<feature type="coiled-coil region" evidence="1">
    <location>
        <begin position="354"/>
        <end position="397"/>
    </location>
</feature>
<reference evidence="2 3" key="1">
    <citation type="submission" date="2018-06" db="EMBL/GenBank/DDBJ databases">
        <authorList>
            <consortium name="Pathogen Informatics"/>
            <person name="Doyle S."/>
        </authorList>
    </citation>
    <scope>NUCLEOTIDE SEQUENCE [LARGE SCALE GENOMIC DNA]</scope>
    <source>
        <strain evidence="2 3">NCTC12475</strain>
    </source>
</reference>
<dbReference type="OrthoDB" id="5351356at2"/>
<evidence type="ECO:0000313" key="3">
    <source>
        <dbReference type="Proteomes" id="UP000254920"/>
    </source>
</evidence>
<evidence type="ECO:0000256" key="1">
    <source>
        <dbReference type="SAM" id="Coils"/>
    </source>
</evidence>
<protein>
    <submittedName>
        <fullName evidence="2">Cpp33</fullName>
    </submittedName>
</protein>
<sequence length="412" mass="46986">MKFFFYIGSKAINSDELSDARARGEQMVSKQSEFSDVAGEDINGDNFVMKDGSKARELGVELPPALHSDLDKNTYPDGAGAKAHSLATNESIPQKTKSQIIDDISDDNFVMREASQEPQRNIMQTFTPDEWINKLSEILPGEWVENLTKLAKKHPEMFKSEADVFRVIKEIKDNPTHFFKNYDDEVALMGKNIDDKFANIGIKKENGEIIHANKNKTKDLERLQRRNNEMLTGTPLPATTQSKASMGGDLLQHSDKNIVTQKATNEVLLKNDFENIKTFDDVKNNFLADMKLKDDDITLQNTKKTWSDELYGKKDSTALKINGKKVPLSEVEQYALKNEIDPIKKEILKKEIIYEKLKDDFTKKQKELSKIKNEKDLQKANIELKDMAKNIKEFELKNMNDDGKIISDLEIC</sequence>
<keyword evidence="1" id="KW-0175">Coiled coil</keyword>
<evidence type="ECO:0000313" key="2">
    <source>
        <dbReference type="EMBL" id="SUX09910.1"/>
    </source>
</evidence>
<dbReference type="AlphaFoldDB" id="A0A381DHE0"/>